<dbReference type="PANTHER" id="PTHR45436:SF5">
    <property type="entry name" value="SENSOR HISTIDINE KINASE TRCS"/>
    <property type="match status" value="1"/>
</dbReference>
<accession>A0A370H036</accession>
<dbReference type="InterPro" id="IPR036097">
    <property type="entry name" value="HisK_dim/P_sf"/>
</dbReference>
<keyword evidence="8 11" id="KW-1133">Transmembrane helix</keyword>
<evidence type="ECO:0000313" key="14">
    <source>
        <dbReference type="Proteomes" id="UP000255355"/>
    </source>
</evidence>
<evidence type="ECO:0000256" key="8">
    <source>
        <dbReference type="ARBA" id="ARBA00022989"/>
    </source>
</evidence>
<dbReference type="InterPro" id="IPR005467">
    <property type="entry name" value="His_kinase_dom"/>
</dbReference>
<dbReference type="InterPro" id="IPR003661">
    <property type="entry name" value="HisK_dim/P_dom"/>
</dbReference>
<keyword evidence="9" id="KW-0902">Two-component regulatory system</keyword>
<evidence type="ECO:0000256" key="4">
    <source>
        <dbReference type="ARBA" id="ARBA00022553"/>
    </source>
</evidence>
<dbReference type="SMART" id="SM00387">
    <property type="entry name" value="HATPase_c"/>
    <property type="match status" value="1"/>
</dbReference>
<dbReference type="RefSeq" id="WP_114699645.1">
    <property type="nucleotide sequence ID" value="NZ_QQAZ01000007.1"/>
</dbReference>
<feature type="domain" description="Histidine kinase" evidence="12">
    <location>
        <begin position="227"/>
        <end position="425"/>
    </location>
</feature>
<dbReference type="InterPro" id="IPR004358">
    <property type="entry name" value="Sig_transdc_His_kin-like_C"/>
</dbReference>
<keyword evidence="7 13" id="KW-0418">Kinase</keyword>
<comment type="subcellular location">
    <subcellularLocation>
        <location evidence="2">Cell membrane</location>
    </subcellularLocation>
</comment>
<dbReference type="SUPFAM" id="SSF55874">
    <property type="entry name" value="ATPase domain of HSP90 chaperone/DNA topoisomerase II/histidine kinase"/>
    <property type="match status" value="1"/>
</dbReference>
<dbReference type="PANTHER" id="PTHR45436">
    <property type="entry name" value="SENSOR HISTIDINE KINASE YKOH"/>
    <property type="match status" value="1"/>
</dbReference>
<dbReference type="InterPro" id="IPR050428">
    <property type="entry name" value="TCS_sensor_his_kinase"/>
</dbReference>
<sequence length="437" mass="45858">MNERSPALARLRRTRWMLTALVTSITLVCVGVLGVVAVLVDGQSRSRGVDHDLDRVAGGLARAVQLADDDRTLDISTIIDDELANQQTAVAVLTRGGTNGPWGQAHAYLRSQLPSDADLAMLAADAVDRSQRQIYATLLHTDTDVSGAPVRIAATPVFWDDTDLVAVVLAGSTPMSGADAHRLLIGGVALGGLLIVAAAGAAGHLLAGRSMRAAVQVLDEHEQFLADAAHELRTPLTTLKLLTESRPHTADDVDRVLRETRGLADRMARLVTGLLARARLQVGIANPERVMLRLDQLAESVADDLPDARITVDARPSVVVGDPELLSLAVRNMIENAITHGSVNKLAPVEVHVAEGRLSVRDHGPGIDPAMSANPFSRGVAGRGGHHGIGLALVAWVAQVHGGNAAIEPASGGGAIATLWLPPAELPTHTAPKAPSR</sequence>
<reference evidence="13 14" key="1">
    <citation type="submission" date="2018-07" db="EMBL/GenBank/DDBJ databases">
        <title>Genomic Encyclopedia of Type Strains, Phase IV (KMG-IV): sequencing the most valuable type-strain genomes for metagenomic binning, comparative biology and taxonomic classification.</title>
        <authorList>
            <person name="Goeker M."/>
        </authorList>
    </citation>
    <scope>NUCLEOTIDE SEQUENCE [LARGE SCALE GENOMIC DNA]</scope>
    <source>
        <strain evidence="13 14">DSM 44952</strain>
    </source>
</reference>
<organism evidence="13 14">
    <name type="scientific">Nocardia mexicana</name>
    <dbReference type="NCBI Taxonomy" id="279262"/>
    <lineage>
        <taxon>Bacteria</taxon>
        <taxon>Bacillati</taxon>
        <taxon>Actinomycetota</taxon>
        <taxon>Actinomycetes</taxon>
        <taxon>Mycobacteriales</taxon>
        <taxon>Nocardiaceae</taxon>
        <taxon>Nocardia</taxon>
    </lineage>
</organism>
<evidence type="ECO:0000256" key="5">
    <source>
        <dbReference type="ARBA" id="ARBA00022679"/>
    </source>
</evidence>
<evidence type="ECO:0000256" key="3">
    <source>
        <dbReference type="ARBA" id="ARBA00012438"/>
    </source>
</evidence>
<keyword evidence="6 11" id="KW-0812">Transmembrane</keyword>
<dbReference type="SUPFAM" id="SSF47384">
    <property type="entry name" value="Homodimeric domain of signal transducing histidine kinase"/>
    <property type="match status" value="1"/>
</dbReference>
<keyword evidence="10 11" id="KW-0472">Membrane</keyword>
<dbReference type="Pfam" id="PF02518">
    <property type="entry name" value="HATPase_c"/>
    <property type="match status" value="1"/>
</dbReference>
<evidence type="ECO:0000313" key="13">
    <source>
        <dbReference type="EMBL" id="RDI49285.1"/>
    </source>
</evidence>
<dbReference type="InterPro" id="IPR036890">
    <property type="entry name" value="HATPase_C_sf"/>
</dbReference>
<comment type="caution">
    <text evidence="13">The sequence shown here is derived from an EMBL/GenBank/DDBJ whole genome shotgun (WGS) entry which is preliminary data.</text>
</comment>
<keyword evidence="4" id="KW-0597">Phosphoprotein</keyword>
<evidence type="ECO:0000256" key="11">
    <source>
        <dbReference type="SAM" id="Phobius"/>
    </source>
</evidence>
<evidence type="ECO:0000256" key="10">
    <source>
        <dbReference type="ARBA" id="ARBA00023136"/>
    </source>
</evidence>
<comment type="catalytic activity">
    <reaction evidence="1">
        <text>ATP + protein L-histidine = ADP + protein N-phospho-L-histidine.</text>
        <dbReference type="EC" id="2.7.13.3"/>
    </reaction>
</comment>
<dbReference type="Gene3D" id="1.10.287.130">
    <property type="match status" value="1"/>
</dbReference>
<keyword evidence="5" id="KW-0808">Transferase</keyword>
<dbReference type="PROSITE" id="PS50109">
    <property type="entry name" value="HIS_KIN"/>
    <property type="match status" value="1"/>
</dbReference>
<feature type="transmembrane region" description="Helical" evidence="11">
    <location>
        <begin position="183"/>
        <end position="207"/>
    </location>
</feature>
<dbReference type="GO" id="GO:0000155">
    <property type="term" value="F:phosphorelay sensor kinase activity"/>
    <property type="evidence" value="ECO:0007669"/>
    <property type="project" value="InterPro"/>
</dbReference>
<evidence type="ECO:0000256" key="1">
    <source>
        <dbReference type="ARBA" id="ARBA00000085"/>
    </source>
</evidence>
<dbReference type="Pfam" id="PF00512">
    <property type="entry name" value="HisKA"/>
    <property type="match status" value="1"/>
</dbReference>
<proteinExistence type="predicted"/>
<dbReference type="SMART" id="SM00388">
    <property type="entry name" value="HisKA"/>
    <property type="match status" value="1"/>
</dbReference>
<gene>
    <name evidence="13" type="ORF">DFR68_107413</name>
</gene>
<dbReference type="Proteomes" id="UP000255355">
    <property type="component" value="Unassembled WGS sequence"/>
</dbReference>
<evidence type="ECO:0000256" key="2">
    <source>
        <dbReference type="ARBA" id="ARBA00004236"/>
    </source>
</evidence>
<dbReference type="AlphaFoldDB" id="A0A370H036"/>
<feature type="transmembrane region" description="Helical" evidence="11">
    <location>
        <begin position="16"/>
        <end position="40"/>
    </location>
</feature>
<evidence type="ECO:0000256" key="7">
    <source>
        <dbReference type="ARBA" id="ARBA00022777"/>
    </source>
</evidence>
<dbReference type="GO" id="GO:0005886">
    <property type="term" value="C:plasma membrane"/>
    <property type="evidence" value="ECO:0007669"/>
    <property type="project" value="UniProtKB-SubCell"/>
</dbReference>
<dbReference type="Gene3D" id="3.30.565.10">
    <property type="entry name" value="Histidine kinase-like ATPase, C-terminal domain"/>
    <property type="match status" value="1"/>
</dbReference>
<dbReference type="STRING" id="1210089.GCA_001613165_00906"/>
<protein>
    <recommendedName>
        <fullName evidence="3">histidine kinase</fullName>
        <ecNumber evidence="3">2.7.13.3</ecNumber>
    </recommendedName>
</protein>
<dbReference type="EC" id="2.7.13.3" evidence="3"/>
<dbReference type="EMBL" id="QQAZ01000007">
    <property type="protein sequence ID" value="RDI49285.1"/>
    <property type="molecule type" value="Genomic_DNA"/>
</dbReference>
<name>A0A370H036_9NOCA</name>
<dbReference type="PRINTS" id="PR00344">
    <property type="entry name" value="BCTRLSENSOR"/>
</dbReference>
<evidence type="ECO:0000259" key="12">
    <source>
        <dbReference type="PROSITE" id="PS50109"/>
    </source>
</evidence>
<dbReference type="OrthoDB" id="5012372at2"/>
<evidence type="ECO:0000256" key="9">
    <source>
        <dbReference type="ARBA" id="ARBA00023012"/>
    </source>
</evidence>
<evidence type="ECO:0000256" key="6">
    <source>
        <dbReference type="ARBA" id="ARBA00022692"/>
    </source>
</evidence>
<keyword evidence="14" id="KW-1185">Reference proteome</keyword>
<dbReference type="InterPro" id="IPR003594">
    <property type="entry name" value="HATPase_dom"/>
</dbReference>